<evidence type="ECO:0000313" key="2">
    <source>
        <dbReference type="EMBL" id="PWK18631.1"/>
    </source>
</evidence>
<dbReference type="GO" id="GO:0016758">
    <property type="term" value="F:hexosyltransferase activity"/>
    <property type="evidence" value="ECO:0007669"/>
    <property type="project" value="UniProtKB-ARBA"/>
</dbReference>
<dbReference type="AlphaFoldDB" id="A0A316DKK3"/>
<feature type="domain" description="Glycosyltransferase 2-like" evidence="1">
    <location>
        <begin position="4"/>
        <end position="128"/>
    </location>
</feature>
<accession>A0A316DKK3</accession>
<dbReference type="Gene3D" id="3.90.550.10">
    <property type="entry name" value="Spore Coat Polysaccharide Biosynthesis Protein SpsA, Chain A"/>
    <property type="match status" value="1"/>
</dbReference>
<dbReference type="SUPFAM" id="SSF53448">
    <property type="entry name" value="Nucleotide-diphospho-sugar transferases"/>
    <property type="match status" value="1"/>
</dbReference>
<dbReference type="InterPro" id="IPR029044">
    <property type="entry name" value="Nucleotide-diphossugar_trans"/>
</dbReference>
<dbReference type="Proteomes" id="UP000245430">
    <property type="component" value="Unassembled WGS sequence"/>
</dbReference>
<dbReference type="Pfam" id="PF00535">
    <property type="entry name" value="Glycos_transf_2"/>
    <property type="match status" value="1"/>
</dbReference>
<evidence type="ECO:0000259" key="1">
    <source>
        <dbReference type="Pfam" id="PF00535"/>
    </source>
</evidence>
<name>A0A316DKK3_9FLAO</name>
<keyword evidence="2" id="KW-0808">Transferase</keyword>
<reference evidence="2 3" key="1">
    <citation type="submission" date="2018-05" db="EMBL/GenBank/DDBJ databases">
        <title>Genomic Encyclopedia of Archaeal and Bacterial Type Strains, Phase II (KMG-II): from individual species to whole genera.</title>
        <authorList>
            <person name="Goeker M."/>
        </authorList>
    </citation>
    <scope>NUCLEOTIDE SEQUENCE [LARGE SCALE GENOMIC DNA]</scope>
    <source>
        <strain evidence="2 3">DSM 22637</strain>
    </source>
</reference>
<dbReference type="PANTHER" id="PTHR22916">
    <property type="entry name" value="GLYCOSYLTRANSFERASE"/>
    <property type="match status" value="1"/>
</dbReference>
<dbReference type="InterPro" id="IPR001173">
    <property type="entry name" value="Glyco_trans_2-like"/>
</dbReference>
<proteinExistence type="predicted"/>
<gene>
    <name evidence="2" type="ORF">LX78_01938</name>
</gene>
<evidence type="ECO:0000313" key="3">
    <source>
        <dbReference type="Proteomes" id="UP000245430"/>
    </source>
</evidence>
<dbReference type="CDD" id="cd06433">
    <property type="entry name" value="GT_2_WfgS_like"/>
    <property type="match status" value="1"/>
</dbReference>
<keyword evidence="3" id="KW-1185">Reference proteome</keyword>
<protein>
    <submittedName>
        <fullName evidence="2">Glycosyltransferase involved in cell wall biosynthesis</fullName>
    </submittedName>
</protein>
<dbReference type="RefSeq" id="WP_109682446.1">
    <property type="nucleotide sequence ID" value="NZ_QGGP01000004.1"/>
</dbReference>
<organism evidence="2 3">
    <name type="scientific">Xanthomarina spongicola</name>
    <dbReference type="NCBI Taxonomy" id="570520"/>
    <lineage>
        <taxon>Bacteria</taxon>
        <taxon>Pseudomonadati</taxon>
        <taxon>Bacteroidota</taxon>
        <taxon>Flavobacteriia</taxon>
        <taxon>Flavobacteriales</taxon>
        <taxon>Flavobacteriaceae</taxon>
        <taxon>Xanthomarina</taxon>
    </lineage>
</organism>
<comment type="caution">
    <text evidence="2">The sequence shown here is derived from an EMBL/GenBank/DDBJ whole genome shotgun (WGS) entry which is preliminary data.</text>
</comment>
<sequence>MLITIITINYNNFEGLKKTMQSVFSQTYQNIEYVVIDGGSTDGSKAYIESNKQHLAYWVSEPDNGVYQAMNKGIDQATGNYLLFLNSGDWLFDNYVIETFIKLNPIEDIVYGDPLMRVNNKWQRLYMPKTMNKIIAITNTLAHQAEFYKRSLFHDGLRYDTSYQVVSDWILTNHAIVFNNCTTRYIDLVVCYFDDPGISSDLKLRIKERKRYLKENFDPLFLSLLRKYRTLQKEHDAIKNNALVQGALWMHQKGEKLIHFFKKK</sequence>
<dbReference type="EMBL" id="QGGP01000004">
    <property type="protein sequence ID" value="PWK18631.1"/>
    <property type="molecule type" value="Genomic_DNA"/>
</dbReference>
<dbReference type="OrthoDB" id="9788101at2"/>
<dbReference type="PANTHER" id="PTHR22916:SF67">
    <property type="entry name" value="COLANIC ACID BIOSYNTHESIS GLYCOSYL TRANSFERASE WCAE-RELATED"/>
    <property type="match status" value="1"/>
</dbReference>